<protein>
    <recommendedName>
        <fullName evidence="6">V-SNARE coiled-coil homology domain-containing protein</fullName>
    </recommendedName>
</protein>
<feature type="non-terminal residue" evidence="7">
    <location>
        <position position="918"/>
    </location>
</feature>
<dbReference type="OrthoDB" id="2423701at2759"/>
<evidence type="ECO:0000256" key="3">
    <source>
        <dbReference type="PROSITE-ProRule" id="PRU00023"/>
    </source>
</evidence>
<dbReference type="Pfam" id="PF00957">
    <property type="entry name" value="Synaptobrevin"/>
    <property type="match status" value="1"/>
</dbReference>
<dbReference type="SUPFAM" id="SSF48403">
    <property type="entry name" value="Ankyrin repeat"/>
    <property type="match status" value="1"/>
</dbReference>
<dbReference type="PANTHER" id="PTHR24198:SF165">
    <property type="entry name" value="ANKYRIN REPEAT-CONTAINING PROTEIN-RELATED"/>
    <property type="match status" value="1"/>
</dbReference>
<feature type="region of interest" description="Disordered" evidence="5">
    <location>
        <begin position="1"/>
        <end position="35"/>
    </location>
</feature>
<feature type="compositionally biased region" description="Acidic residues" evidence="5">
    <location>
        <begin position="15"/>
        <end position="24"/>
    </location>
</feature>
<accession>K0TNE7</accession>
<keyword evidence="2 3" id="KW-0040">ANK repeat</keyword>
<dbReference type="PROSITE" id="PS50088">
    <property type="entry name" value="ANK_REPEAT"/>
    <property type="match status" value="1"/>
</dbReference>
<dbReference type="eggNOG" id="ENOG502SHSU">
    <property type="taxonomic scope" value="Eukaryota"/>
</dbReference>
<proteinExistence type="predicted"/>
<evidence type="ECO:0000313" key="7">
    <source>
        <dbReference type="EMBL" id="EJK77071.1"/>
    </source>
</evidence>
<dbReference type="Gene3D" id="1.20.5.110">
    <property type="match status" value="1"/>
</dbReference>
<dbReference type="Proteomes" id="UP000266841">
    <property type="component" value="Unassembled WGS sequence"/>
</dbReference>
<evidence type="ECO:0000313" key="8">
    <source>
        <dbReference type="Proteomes" id="UP000266841"/>
    </source>
</evidence>
<keyword evidence="8" id="KW-1185">Reference proteome</keyword>
<keyword evidence="1" id="KW-0677">Repeat</keyword>
<dbReference type="PANTHER" id="PTHR24198">
    <property type="entry name" value="ANKYRIN REPEAT AND PROTEIN KINASE DOMAIN-CONTAINING PROTEIN"/>
    <property type="match status" value="1"/>
</dbReference>
<evidence type="ECO:0000256" key="5">
    <source>
        <dbReference type="SAM" id="MobiDB-lite"/>
    </source>
</evidence>
<dbReference type="PROSITE" id="PS50892">
    <property type="entry name" value="V_SNARE"/>
    <property type="match status" value="1"/>
</dbReference>
<dbReference type="PROSITE" id="PS50297">
    <property type="entry name" value="ANK_REP_REGION"/>
    <property type="match status" value="1"/>
</dbReference>
<reference evidence="7 8" key="1">
    <citation type="journal article" date="2012" name="Genome Biol.">
        <title>Genome and low-iron response of an oceanic diatom adapted to chronic iron limitation.</title>
        <authorList>
            <person name="Lommer M."/>
            <person name="Specht M."/>
            <person name="Roy A.S."/>
            <person name="Kraemer L."/>
            <person name="Andreson R."/>
            <person name="Gutowska M.A."/>
            <person name="Wolf J."/>
            <person name="Bergner S.V."/>
            <person name="Schilhabel M.B."/>
            <person name="Klostermeier U.C."/>
            <person name="Beiko R.G."/>
            <person name="Rosenstiel P."/>
            <person name="Hippler M."/>
            <person name="Laroche J."/>
        </authorList>
    </citation>
    <scope>NUCLEOTIDE SEQUENCE [LARGE SCALE GENOMIC DNA]</scope>
    <source>
        <strain evidence="7 8">CCMP1005</strain>
    </source>
</reference>
<dbReference type="InterPro" id="IPR036770">
    <property type="entry name" value="Ankyrin_rpt-contain_sf"/>
</dbReference>
<dbReference type="SUPFAM" id="SSF58038">
    <property type="entry name" value="SNARE fusion complex"/>
    <property type="match status" value="1"/>
</dbReference>
<feature type="compositionally biased region" description="Basic and acidic residues" evidence="5">
    <location>
        <begin position="80"/>
        <end position="92"/>
    </location>
</feature>
<evidence type="ECO:0000256" key="2">
    <source>
        <dbReference type="ARBA" id="ARBA00023043"/>
    </source>
</evidence>
<evidence type="ECO:0000256" key="4">
    <source>
        <dbReference type="PROSITE-ProRule" id="PRU00290"/>
    </source>
</evidence>
<dbReference type="InterPro" id="IPR042855">
    <property type="entry name" value="V_SNARE_CC"/>
</dbReference>
<organism evidence="7 8">
    <name type="scientific">Thalassiosira oceanica</name>
    <name type="common">Marine diatom</name>
    <dbReference type="NCBI Taxonomy" id="159749"/>
    <lineage>
        <taxon>Eukaryota</taxon>
        <taxon>Sar</taxon>
        <taxon>Stramenopiles</taxon>
        <taxon>Ochrophyta</taxon>
        <taxon>Bacillariophyta</taxon>
        <taxon>Coscinodiscophyceae</taxon>
        <taxon>Thalassiosirophycidae</taxon>
        <taxon>Thalassiosirales</taxon>
        <taxon>Thalassiosiraceae</taxon>
        <taxon>Thalassiosira</taxon>
    </lineage>
</organism>
<evidence type="ECO:0000256" key="1">
    <source>
        <dbReference type="ARBA" id="ARBA00022737"/>
    </source>
</evidence>
<evidence type="ECO:0000259" key="6">
    <source>
        <dbReference type="PROSITE" id="PS50892"/>
    </source>
</evidence>
<sequence>MSMDDHDKVEAKVVDDDDDDDEAGELSTAPVVVAQECLHTEPLEKSVQEMVDEPGHDVKEETDAGVVGTADLQPVSPSTRTEENVEEDRNVAETKVTSNDESETILTAADTASDGGDFSRDEQRTMDPLAPRILFDDSLVKVQAFVDSGEPGNCKINDQWKSKTEKVLKFDAPVYRVSPAKYFWSRSRSEYEKRILAVYSNPDIILVLRYPRCEEEVRRLITPDRPRNDISYLIVESVVDSSSCKLRLSRLTHATAIPSKPVSDKDSPIRRQTSFEIITPTEIIELSAVNRSHDAPDSAYANKDAFNCTLKVQNILTDAIVNVFGGTRGDENHWKHQVVLGTPHSYVLRNEQTLQQSLSSALEIQKSRHKTATSQNKLDCTTIDSREDGQTALHLACIQQKSKMVQLLVDAGADCSIPQLTSDFDDFTPCHLCANCLDYKTLSILLSSTYPARPDPNSLDARGRTPMYLAAVKGQGSDDALHLCLSALEAWGGQMTADSPDSRRLHQPLHIAASFWKHKRLSIILSHSGSYRYPLKTGVRAAGMSLGALHQYPIHAALISLRARLSSNGERDDINPNDLVNTITALLEHGFEPNERIEGTEGDAEDMNQYFGFAPLHILALTAKDVLALSNCSNSPEEVSSIQVCIKEGAQALLMRGARINLDPPPTSRLDRPVPPGCVSHGECPASSFAPEIGRKELRLDDDSVVEAFGGSEVVSVAQRAFSSSSRTVRNAGGLLIGTEAVDSDAPGGSDSESCAITWSEFGMITNRRHLCRTSLRWVANDDSTKRIVDDNGREHRISDGQYNLAVAEAQRVETKAAENRMAIARRQRQSAIDARESLGLQGARKQSSSGADRENSDKTPSAADRISSAFSALGQARDAVLDRGDKLSSLQDKTEKLEQASLDFANMAKELNRSQNS</sequence>
<dbReference type="Gene3D" id="1.25.40.20">
    <property type="entry name" value="Ankyrin repeat-containing domain"/>
    <property type="match status" value="1"/>
</dbReference>
<feature type="repeat" description="ANK" evidence="3">
    <location>
        <begin position="388"/>
        <end position="420"/>
    </location>
</feature>
<dbReference type="InterPro" id="IPR002110">
    <property type="entry name" value="Ankyrin_rpt"/>
</dbReference>
<feature type="compositionally biased region" description="Basic and acidic residues" evidence="5">
    <location>
        <begin position="50"/>
        <end position="62"/>
    </location>
</feature>
<dbReference type="Pfam" id="PF12796">
    <property type="entry name" value="Ank_2"/>
    <property type="match status" value="1"/>
</dbReference>
<dbReference type="EMBL" id="AGNL01001342">
    <property type="protein sequence ID" value="EJK77071.1"/>
    <property type="molecule type" value="Genomic_DNA"/>
</dbReference>
<dbReference type="AlphaFoldDB" id="K0TNE7"/>
<gene>
    <name evidence="7" type="ORF">THAOC_01120</name>
</gene>
<name>K0TNE7_THAOC</name>
<comment type="caution">
    <text evidence="7">The sequence shown here is derived from an EMBL/GenBank/DDBJ whole genome shotgun (WGS) entry which is preliminary data.</text>
</comment>
<feature type="region of interest" description="Disordered" evidence="5">
    <location>
        <begin position="828"/>
        <end position="870"/>
    </location>
</feature>
<feature type="compositionally biased region" description="Basic and acidic residues" evidence="5">
    <location>
        <begin position="1"/>
        <end position="14"/>
    </location>
</feature>
<dbReference type="SMART" id="SM00248">
    <property type="entry name" value="ANK"/>
    <property type="match status" value="4"/>
</dbReference>
<dbReference type="OMA" id="HICASNL"/>
<feature type="domain" description="V-SNARE coiled-coil homology" evidence="6">
    <location>
        <begin position="859"/>
        <end position="918"/>
    </location>
</feature>
<keyword evidence="4" id="KW-0175">Coiled coil</keyword>
<feature type="region of interest" description="Disordered" evidence="5">
    <location>
        <begin position="50"/>
        <end position="123"/>
    </location>
</feature>
<dbReference type="CDD" id="cd15873">
    <property type="entry name" value="R-SNARE_STXBP5_6"/>
    <property type="match status" value="1"/>
</dbReference>